<dbReference type="AlphaFoldDB" id="A0A4C1VD12"/>
<dbReference type="Proteomes" id="UP000299102">
    <property type="component" value="Unassembled WGS sequence"/>
</dbReference>
<accession>A0A4C1VD12</accession>
<evidence type="ECO:0000313" key="3">
    <source>
        <dbReference type="Proteomes" id="UP000299102"/>
    </source>
</evidence>
<name>A0A4C1VD12_EUMVA</name>
<proteinExistence type="predicted"/>
<sequence length="152" mass="17012">MSALLQVDLPAFAVHCARHESARWQLDARLAHRLRRRDATTIGTRAGLSAKRMNLNGKDRGFSNRGAARPQRRAPRASTLPQLKGQCTLGAAPLHLTWRRTPAYTTHKHTPISTQIARAHTSLTERCSATVRIGGRTTTLATHMCWRIYKLQ</sequence>
<gene>
    <name evidence="2" type="ORF">EVAR_31036_1</name>
</gene>
<feature type="region of interest" description="Disordered" evidence="1">
    <location>
        <begin position="54"/>
        <end position="78"/>
    </location>
</feature>
<organism evidence="2 3">
    <name type="scientific">Eumeta variegata</name>
    <name type="common">Bagworm moth</name>
    <name type="synonym">Eumeta japonica</name>
    <dbReference type="NCBI Taxonomy" id="151549"/>
    <lineage>
        <taxon>Eukaryota</taxon>
        <taxon>Metazoa</taxon>
        <taxon>Ecdysozoa</taxon>
        <taxon>Arthropoda</taxon>
        <taxon>Hexapoda</taxon>
        <taxon>Insecta</taxon>
        <taxon>Pterygota</taxon>
        <taxon>Neoptera</taxon>
        <taxon>Endopterygota</taxon>
        <taxon>Lepidoptera</taxon>
        <taxon>Glossata</taxon>
        <taxon>Ditrysia</taxon>
        <taxon>Tineoidea</taxon>
        <taxon>Psychidae</taxon>
        <taxon>Oiketicinae</taxon>
        <taxon>Eumeta</taxon>
    </lineage>
</organism>
<protein>
    <submittedName>
        <fullName evidence="2">Uncharacterized protein</fullName>
    </submittedName>
</protein>
<evidence type="ECO:0000313" key="2">
    <source>
        <dbReference type="EMBL" id="GBP37038.1"/>
    </source>
</evidence>
<evidence type="ECO:0000256" key="1">
    <source>
        <dbReference type="SAM" id="MobiDB-lite"/>
    </source>
</evidence>
<dbReference type="EMBL" id="BGZK01000327">
    <property type="protein sequence ID" value="GBP37038.1"/>
    <property type="molecule type" value="Genomic_DNA"/>
</dbReference>
<keyword evidence="3" id="KW-1185">Reference proteome</keyword>
<reference evidence="2 3" key="1">
    <citation type="journal article" date="2019" name="Commun. Biol.">
        <title>The bagworm genome reveals a unique fibroin gene that provides high tensile strength.</title>
        <authorList>
            <person name="Kono N."/>
            <person name="Nakamura H."/>
            <person name="Ohtoshi R."/>
            <person name="Tomita M."/>
            <person name="Numata K."/>
            <person name="Arakawa K."/>
        </authorList>
    </citation>
    <scope>NUCLEOTIDE SEQUENCE [LARGE SCALE GENOMIC DNA]</scope>
</reference>
<comment type="caution">
    <text evidence="2">The sequence shown here is derived from an EMBL/GenBank/DDBJ whole genome shotgun (WGS) entry which is preliminary data.</text>
</comment>